<evidence type="ECO:0000313" key="2">
    <source>
        <dbReference type="EMBL" id="GAG25744.1"/>
    </source>
</evidence>
<feature type="domain" description="DUF4097" evidence="1">
    <location>
        <begin position="1"/>
        <end position="103"/>
    </location>
</feature>
<dbReference type="EMBL" id="BARS01030786">
    <property type="protein sequence ID" value="GAG25744.1"/>
    <property type="molecule type" value="Genomic_DNA"/>
</dbReference>
<feature type="non-terminal residue" evidence="2">
    <location>
        <position position="1"/>
    </location>
</feature>
<dbReference type="Pfam" id="PF13349">
    <property type="entry name" value="DUF4097"/>
    <property type="match status" value="1"/>
</dbReference>
<name>X0W4E8_9ZZZZ</name>
<dbReference type="AlphaFoldDB" id="X0W4E8"/>
<comment type="caution">
    <text evidence="2">The sequence shown here is derived from an EMBL/GenBank/DDBJ whole genome shotgun (WGS) entry which is preliminary data.</text>
</comment>
<dbReference type="InterPro" id="IPR025164">
    <property type="entry name" value="Toastrack_DUF4097"/>
</dbReference>
<sequence>TSNGDIELESIQGAVDADTSNGRIHYEGGPVGTNNSLRTSNGSITVRIPAEASIAFEVDAKEGSIRSSLPLTGDTEGDYWKATLNPPATTAMSLRTSNGTIRIDRLP</sequence>
<gene>
    <name evidence="2" type="ORF">S01H1_47974</name>
</gene>
<organism evidence="2">
    <name type="scientific">marine sediment metagenome</name>
    <dbReference type="NCBI Taxonomy" id="412755"/>
    <lineage>
        <taxon>unclassified sequences</taxon>
        <taxon>metagenomes</taxon>
        <taxon>ecological metagenomes</taxon>
    </lineage>
</organism>
<evidence type="ECO:0000259" key="1">
    <source>
        <dbReference type="Pfam" id="PF13349"/>
    </source>
</evidence>
<proteinExistence type="predicted"/>
<protein>
    <recommendedName>
        <fullName evidence="1">DUF4097 domain-containing protein</fullName>
    </recommendedName>
</protein>
<reference evidence="2" key="1">
    <citation type="journal article" date="2014" name="Front. Microbiol.">
        <title>High frequency of phylogenetically diverse reductive dehalogenase-homologous genes in deep subseafloor sedimentary metagenomes.</title>
        <authorList>
            <person name="Kawai M."/>
            <person name="Futagami T."/>
            <person name="Toyoda A."/>
            <person name="Takaki Y."/>
            <person name="Nishi S."/>
            <person name="Hori S."/>
            <person name="Arai W."/>
            <person name="Tsubouchi T."/>
            <person name="Morono Y."/>
            <person name="Uchiyama I."/>
            <person name="Ito T."/>
            <person name="Fujiyama A."/>
            <person name="Inagaki F."/>
            <person name="Takami H."/>
        </authorList>
    </citation>
    <scope>NUCLEOTIDE SEQUENCE</scope>
    <source>
        <strain evidence="2">Expedition CK06-06</strain>
    </source>
</reference>
<accession>X0W4E8</accession>